<evidence type="ECO:0000256" key="14">
    <source>
        <dbReference type="ARBA" id="ARBA00023726"/>
    </source>
</evidence>
<feature type="region of interest" description="Disordered" evidence="19">
    <location>
        <begin position="1187"/>
        <end position="1257"/>
    </location>
</feature>
<dbReference type="InterPro" id="IPR016280">
    <property type="entry name" value="PLC-beta"/>
</dbReference>
<feature type="coiled-coil region" evidence="18">
    <location>
        <begin position="930"/>
        <end position="964"/>
    </location>
</feature>
<feature type="compositionally biased region" description="Polar residues" evidence="19">
    <location>
        <begin position="1213"/>
        <end position="1228"/>
    </location>
</feature>
<evidence type="ECO:0000313" key="23">
    <source>
        <dbReference type="Proteomes" id="UP001066276"/>
    </source>
</evidence>
<dbReference type="InterPro" id="IPR053945">
    <property type="entry name" value="PLCB1-4-like_EFh"/>
</dbReference>
<dbReference type="GO" id="GO:0004435">
    <property type="term" value="F:phosphatidylinositol-4,5-bisphosphate phospholipase C activity"/>
    <property type="evidence" value="ECO:0007669"/>
    <property type="project" value="UniProtKB-UniRule"/>
</dbReference>
<dbReference type="InterPro" id="IPR035892">
    <property type="entry name" value="C2_domain_sf"/>
</dbReference>
<dbReference type="Pfam" id="PF00388">
    <property type="entry name" value="PI-PLC-X"/>
    <property type="match status" value="1"/>
</dbReference>
<feature type="compositionally biased region" description="Low complexity" evidence="19">
    <location>
        <begin position="481"/>
        <end position="496"/>
    </location>
</feature>
<dbReference type="AlphaFoldDB" id="A0AAV7MS26"/>
<dbReference type="Pfam" id="PF00168">
    <property type="entry name" value="C2"/>
    <property type="match status" value="1"/>
</dbReference>
<dbReference type="SMART" id="SM00149">
    <property type="entry name" value="PLCYc"/>
    <property type="match status" value="1"/>
</dbReference>
<keyword evidence="9 15" id="KW-0443">Lipid metabolism</keyword>
<gene>
    <name evidence="22" type="ORF">NDU88_003520</name>
</gene>
<dbReference type="EMBL" id="JANPWB010000013">
    <property type="protein sequence ID" value="KAJ1106117.1"/>
    <property type="molecule type" value="Genomic_DNA"/>
</dbReference>
<feature type="compositionally biased region" description="Acidic residues" evidence="19">
    <location>
        <begin position="539"/>
        <end position="549"/>
    </location>
</feature>
<dbReference type="CDD" id="cd00275">
    <property type="entry name" value="C2_PLC_like"/>
    <property type="match status" value="1"/>
</dbReference>
<dbReference type="Pfam" id="PF17787">
    <property type="entry name" value="PH_14"/>
    <property type="match status" value="1"/>
</dbReference>
<dbReference type="PRINTS" id="PR00390">
    <property type="entry name" value="PHPHLIPASEC"/>
</dbReference>
<feature type="compositionally biased region" description="Basic and acidic residues" evidence="19">
    <location>
        <begin position="522"/>
        <end position="538"/>
    </location>
</feature>
<comment type="subcellular location">
    <subcellularLocation>
        <location evidence="3">Cytoplasm</location>
    </subcellularLocation>
    <subcellularLocation>
        <location evidence="2">Membrane</location>
    </subcellularLocation>
    <subcellularLocation>
        <location evidence="1">Nucleus</location>
    </subcellularLocation>
</comment>
<dbReference type="InterPro" id="IPR000008">
    <property type="entry name" value="C2_dom"/>
</dbReference>
<dbReference type="PANTHER" id="PTHR10336:SF11">
    <property type="entry name" value="1-PHOSPHATIDYLINOSITOL 4,5-BISPHOSPHATE PHOSPHODIESTERASE BETA-3"/>
    <property type="match status" value="1"/>
</dbReference>
<evidence type="ECO:0000256" key="16">
    <source>
        <dbReference type="PIRSR" id="PIRSR000956-1"/>
    </source>
</evidence>
<dbReference type="InterPro" id="IPR001711">
    <property type="entry name" value="PLipase_C_Pinositol-sp_Y"/>
</dbReference>
<evidence type="ECO:0000313" key="22">
    <source>
        <dbReference type="EMBL" id="KAJ1106117.1"/>
    </source>
</evidence>
<dbReference type="CDD" id="cd16210">
    <property type="entry name" value="EFh_PI-PLCbeta3"/>
    <property type="match status" value="1"/>
</dbReference>
<dbReference type="Gene3D" id="2.30.29.240">
    <property type="match status" value="1"/>
</dbReference>
<dbReference type="Pfam" id="PF08703">
    <property type="entry name" value="PLC-beta_C"/>
    <property type="match status" value="1"/>
</dbReference>
<accession>A0AAV7MS26</accession>
<dbReference type="GO" id="GO:0051209">
    <property type="term" value="P:release of sequestered calcium ion into cytosol"/>
    <property type="evidence" value="ECO:0007669"/>
    <property type="project" value="TreeGrafter"/>
</dbReference>
<keyword evidence="8 15" id="KW-0442">Lipid degradation</keyword>
<dbReference type="GO" id="GO:0016020">
    <property type="term" value="C:membrane"/>
    <property type="evidence" value="ECO:0007669"/>
    <property type="project" value="UniProtKB-SubCell"/>
</dbReference>
<dbReference type="GO" id="GO:0005737">
    <property type="term" value="C:cytoplasm"/>
    <property type="evidence" value="ECO:0007669"/>
    <property type="project" value="UniProtKB-SubCell"/>
</dbReference>
<protein>
    <recommendedName>
        <fullName evidence="15">1-phosphatidylinositol 4,5-bisphosphate phosphodiesterase</fullName>
        <ecNumber evidence="15">3.1.4.11</ecNumber>
    </recommendedName>
</protein>
<evidence type="ECO:0000256" key="9">
    <source>
        <dbReference type="ARBA" id="ARBA00023098"/>
    </source>
</evidence>
<sequence length="1257" mass="144177">MTGSDVIRTTVAQCNFARDFQPFWEPTSRNLITLKVDPQGFFLYWSGPNMEVDVVDITLIRDTRTGRYAKTPKDPKIRDVLGFSSPETRPEDKLVTVVYGPDMVNISFLNFMAVQEDTAKIWTEELFKLATNILAHNASRNTFLHKAYTRLKLQVNQDCRIPVKNILKMFSADKKRVETALESCGLNFNRSESIKPDEFTLEIFERFLNKLCLRPDIDKILLELGAKGKPYLTLDQLMDFLNQRQRDPRLNEILYPPLKKDQVRLLIEKYEPNRQFLERDQMSMEGFSRFLGGEENSIVPPDKLDLSDDMTQPLSNYFINSSHNTYLTAGQLTGNSSVEMYRQVLLTGCRCIELDCWKGRPQDEEPFITHGFTMTTEISFKEVIEAIAESAFKTSPYPVILSFENHVDSAKQQAKMAEYCRTIFGDALLIDPLEKYPLQAGVALPSPQELLGRILVKNKKRRQHHCKSYDGSLKKRPVEQTSSSYSTYSTYSDSSSVGDLPSPNLGTSFTDQSDSSNVLSNGEEKLPKLEPRKSIDREAESDEEEEEEQMELKKPTTDEGTASSEANATEEMSTLVNYVEPVKFKSFDVASKRNRYFEMSSFVETKGLEQLTKSPLEFVEYNKKQLSRIYPKGTRVDSSNYMPQVFWNAGCQMVALNFQSLDLPMQLNMGIFEYNRRCGYLLKPEFMRRMDKHFDLFTEDIVDGIVANTVKIKIISGQFLSDKKVGIYVEVDMFGLPIDTKRKYRTRTSQGNSFNPVWDEECFVFQKVVLPTLASLRIGVFEEGGKFVGHRILPVSAIRPGYHYICLRNESNQPLCLPALLVYTEVNDYIPDDHQDYAYALTDPIKHVSHMDQRAKQLIALLGDSEQGNIEKPKQLPKPGGRPSPTPGPLPRPEPIQVSVGSPSLTNTGQRDDLIATILTEVSAQSVEELKQHKAYVKLVRKQYKELKELKKKHMKRISALNKEQNSRINEFQSDSLRRSIKIENKLKYSRRGLNSSSEDMLRELDSLQRELNQKRLQLQEGQMRELLQVREQQHKIERDKKLEFLDQVVHKLREVAAECQAAQLKKLKEVNEREKKELQKILDRKRLNSITETKSRDKQKKEAELSEINRRHITESVTSIRRLDEAQQLRRDKLINSQKEIDLRIKEEELRLREQLDRDYAAETSQLQQEIRRYLQDELDGKLDSASMADSLNGHTPPSRGPDSPLPRGPPSAQSTPSSIARSLSNWRSDHSLDISTPSLTDAVGPLNHSDETTVL</sequence>
<reference evidence="22" key="1">
    <citation type="journal article" date="2022" name="bioRxiv">
        <title>Sequencing and chromosome-scale assembly of the giantPleurodeles waltlgenome.</title>
        <authorList>
            <person name="Brown T."/>
            <person name="Elewa A."/>
            <person name="Iarovenko S."/>
            <person name="Subramanian E."/>
            <person name="Araus A.J."/>
            <person name="Petzold A."/>
            <person name="Susuki M."/>
            <person name="Suzuki K.-i.T."/>
            <person name="Hayashi T."/>
            <person name="Toyoda A."/>
            <person name="Oliveira C."/>
            <person name="Osipova E."/>
            <person name="Leigh N.D."/>
            <person name="Simon A."/>
            <person name="Yun M.H."/>
        </authorList>
    </citation>
    <scope>NUCLEOTIDE SEQUENCE</scope>
    <source>
        <strain evidence="22">20211129_DDA</strain>
        <tissue evidence="22">Liver</tissue>
    </source>
</reference>
<comment type="caution">
    <text evidence="22">The sequence shown here is derived from an EMBL/GenBank/DDBJ whole genome shotgun (WGS) entry which is preliminary data.</text>
</comment>
<keyword evidence="18" id="KW-0175">Coiled coil</keyword>
<dbReference type="FunFam" id="1.10.238.10:FF:000048">
    <property type="entry name" value="1-phosphatidylinositol 4,5-bisphosphate phosphodiesterase"/>
    <property type="match status" value="1"/>
</dbReference>
<dbReference type="PROSITE" id="PS50007">
    <property type="entry name" value="PIPLC_X_DOMAIN"/>
    <property type="match status" value="1"/>
</dbReference>
<evidence type="ECO:0000259" key="20">
    <source>
        <dbReference type="PROSITE" id="PS50004"/>
    </source>
</evidence>
<organism evidence="22 23">
    <name type="scientific">Pleurodeles waltl</name>
    <name type="common">Iberian ribbed newt</name>
    <dbReference type="NCBI Taxonomy" id="8319"/>
    <lineage>
        <taxon>Eukaryota</taxon>
        <taxon>Metazoa</taxon>
        <taxon>Chordata</taxon>
        <taxon>Craniata</taxon>
        <taxon>Vertebrata</taxon>
        <taxon>Euteleostomi</taxon>
        <taxon>Amphibia</taxon>
        <taxon>Batrachia</taxon>
        <taxon>Caudata</taxon>
        <taxon>Salamandroidea</taxon>
        <taxon>Salamandridae</taxon>
        <taxon>Pleurodelinae</taxon>
        <taxon>Pleurodeles</taxon>
    </lineage>
</organism>
<evidence type="ECO:0000256" key="15">
    <source>
        <dbReference type="PIRNR" id="PIRNR000956"/>
    </source>
</evidence>
<dbReference type="CDD" id="cd08591">
    <property type="entry name" value="PI-PLCc_beta"/>
    <property type="match status" value="1"/>
</dbReference>
<feature type="binding site" evidence="17">
    <location>
        <position position="355"/>
    </location>
    <ligand>
        <name>Ca(2+)</name>
        <dbReference type="ChEBI" id="CHEBI:29108"/>
    </ligand>
</feature>
<feature type="compositionally biased region" description="Polar residues" evidence="19">
    <location>
        <begin position="899"/>
        <end position="909"/>
    </location>
</feature>
<dbReference type="FunFam" id="2.30.29.240:FF:000005">
    <property type="entry name" value="1-phosphatidylinositol 4,5-bisphosphate phosphodiesterase"/>
    <property type="match status" value="1"/>
</dbReference>
<dbReference type="SUPFAM" id="SSF51695">
    <property type="entry name" value="PLC-like phosphodiesterases"/>
    <property type="match status" value="1"/>
</dbReference>
<evidence type="ECO:0000256" key="4">
    <source>
        <dbReference type="ARBA" id="ARBA00022490"/>
    </source>
</evidence>
<dbReference type="GO" id="GO:0007186">
    <property type="term" value="P:G protein-coupled receptor signaling pathway"/>
    <property type="evidence" value="ECO:0007669"/>
    <property type="project" value="TreeGrafter"/>
</dbReference>
<dbReference type="SUPFAM" id="SSF50729">
    <property type="entry name" value="PH domain-like"/>
    <property type="match status" value="1"/>
</dbReference>
<dbReference type="PROSITE" id="PS50008">
    <property type="entry name" value="PIPLC_Y_DOMAIN"/>
    <property type="match status" value="1"/>
</dbReference>
<evidence type="ECO:0000256" key="8">
    <source>
        <dbReference type="ARBA" id="ARBA00022963"/>
    </source>
</evidence>
<feature type="compositionally biased region" description="Polar residues" evidence="19">
    <location>
        <begin position="558"/>
        <end position="569"/>
    </location>
</feature>
<evidence type="ECO:0000256" key="13">
    <source>
        <dbReference type="ARBA" id="ARBA00023674"/>
    </source>
</evidence>
<dbReference type="GO" id="GO:0016042">
    <property type="term" value="P:lipid catabolic process"/>
    <property type="evidence" value="ECO:0007669"/>
    <property type="project" value="UniProtKB-KW"/>
</dbReference>
<dbReference type="PIRSF" id="PIRSF000956">
    <property type="entry name" value="PLC-beta"/>
    <property type="match status" value="1"/>
</dbReference>
<feature type="coiled-coil region" evidence="18">
    <location>
        <begin position="1058"/>
        <end position="1089"/>
    </location>
</feature>
<evidence type="ECO:0000256" key="17">
    <source>
        <dbReference type="PIRSR" id="PIRSR000956-2"/>
    </source>
</evidence>
<keyword evidence="5" id="KW-0597">Phosphoprotein</keyword>
<proteinExistence type="predicted"/>
<dbReference type="SUPFAM" id="SSF47473">
    <property type="entry name" value="EF-hand"/>
    <property type="match status" value="1"/>
</dbReference>
<evidence type="ECO:0000256" key="19">
    <source>
        <dbReference type="SAM" id="MobiDB-lite"/>
    </source>
</evidence>
<dbReference type="InterPro" id="IPR042531">
    <property type="entry name" value="PLC-beta_C_sf"/>
</dbReference>
<feature type="binding site" evidence="17">
    <location>
        <position position="353"/>
    </location>
    <ligand>
        <name>Ca(2+)</name>
        <dbReference type="ChEBI" id="CHEBI:29108"/>
    </ligand>
</feature>
<dbReference type="PANTHER" id="PTHR10336">
    <property type="entry name" value="PHOSPHOINOSITIDE-SPECIFIC PHOSPHOLIPASE C FAMILY PROTEIN"/>
    <property type="match status" value="1"/>
</dbReference>
<name>A0AAV7MS26_PLEWA</name>
<evidence type="ECO:0000256" key="18">
    <source>
        <dbReference type="SAM" id="Coils"/>
    </source>
</evidence>
<dbReference type="EC" id="3.1.4.11" evidence="15"/>
<keyword evidence="23" id="KW-1185">Reference proteome</keyword>
<evidence type="ECO:0000256" key="2">
    <source>
        <dbReference type="ARBA" id="ARBA00004370"/>
    </source>
</evidence>
<keyword evidence="17" id="KW-0479">Metal-binding</keyword>
<evidence type="ECO:0000256" key="7">
    <source>
        <dbReference type="ARBA" id="ARBA00022837"/>
    </source>
</evidence>
<comment type="catalytic activity">
    <reaction evidence="13">
        <text>a 1,2-diacyl-sn-glycero-3-phospho-(1D-myo-inositol-4,5-bisphosphate) + H2O = 1D-myo-inositol 1,4,5-trisphosphate + a 1,2-diacyl-sn-glycerol + H(+)</text>
        <dbReference type="Rhea" id="RHEA:33179"/>
        <dbReference type="ChEBI" id="CHEBI:15377"/>
        <dbReference type="ChEBI" id="CHEBI:15378"/>
        <dbReference type="ChEBI" id="CHEBI:17815"/>
        <dbReference type="ChEBI" id="CHEBI:58456"/>
        <dbReference type="ChEBI" id="CHEBI:203600"/>
        <dbReference type="EC" id="3.1.4.11"/>
    </reaction>
    <physiologicalReaction direction="left-to-right" evidence="13">
        <dbReference type="Rhea" id="RHEA:33180"/>
    </physiologicalReaction>
</comment>
<evidence type="ECO:0000256" key="5">
    <source>
        <dbReference type="ARBA" id="ARBA00022553"/>
    </source>
</evidence>
<dbReference type="InterPro" id="IPR014815">
    <property type="entry name" value="PLC-beta_C"/>
</dbReference>
<feature type="binding site" evidence="17">
    <location>
        <position position="324"/>
    </location>
    <ligand>
        <name>Ca(2+)</name>
        <dbReference type="ChEBI" id="CHEBI:29108"/>
    </ligand>
</feature>
<comment type="cofactor">
    <cofactor evidence="17">
        <name>Ca(2+)</name>
        <dbReference type="ChEBI" id="CHEBI:29108"/>
    </cofactor>
    <text evidence="17">Binds 1 Ca(2+) ion per subunit.</text>
</comment>
<dbReference type="Proteomes" id="UP001066276">
    <property type="component" value="Chromosome 9"/>
</dbReference>
<keyword evidence="4" id="KW-0963">Cytoplasm</keyword>
<feature type="compositionally biased region" description="Pro residues" evidence="19">
    <location>
        <begin position="880"/>
        <end position="894"/>
    </location>
</feature>
<feature type="domain" description="C2" evidence="20">
    <location>
        <begin position="688"/>
        <end position="817"/>
    </location>
</feature>
<feature type="active site" evidence="16">
    <location>
        <position position="323"/>
    </location>
</feature>
<dbReference type="GO" id="GO:0005509">
    <property type="term" value="F:calcium ion binding"/>
    <property type="evidence" value="ECO:0007669"/>
    <property type="project" value="UniProtKB-UniRule"/>
</dbReference>
<evidence type="ECO:0000256" key="11">
    <source>
        <dbReference type="ARBA" id="ARBA00023224"/>
    </source>
</evidence>
<dbReference type="FunFam" id="2.60.40.150:FF:000008">
    <property type="entry name" value="1-phosphatidylinositol 4,5-bisphosphate phosphodiesterase"/>
    <property type="match status" value="1"/>
</dbReference>
<evidence type="ECO:0000256" key="1">
    <source>
        <dbReference type="ARBA" id="ARBA00004123"/>
    </source>
</evidence>
<comment type="catalytic activity">
    <reaction evidence="14">
        <text>a 1,2-diacyl-sn-glycero-3-phospho-(1D-myo-inositol) + H2O = 1D-myo-inositol 1-phosphate + a 1,2-diacyl-sn-glycerol + H(+)</text>
        <dbReference type="Rhea" id="RHEA:43484"/>
        <dbReference type="ChEBI" id="CHEBI:15377"/>
        <dbReference type="ChEBI" id="CHEBI:15378"/>
        <dbReference type="ChEBI" id="CHEBI:17815"/>
        <dbReference type="ChEBI" id="CHEBI:57880"/>
        <dbReference type="ChEBI" id="CHEBI:58433"/>
    </reaction>
    <physiologicalReaction direction="left-to-right" evidence="14">
        <dbReference type="Rhea" id="RHEA:43485"/>
    </physiologicalReaction>
</comment>
<dbReference type="GO" id="GO:0005634">
    <property type="term" value="C:nucleus"/>
    <property type="evidence" value="ECO:0007669"/>
    <property type="project" value="UniProtKB-SubCell"/>
</dbReference>
<evidence type="ECO:0000256" key="10">
    <source>
        <dbReference type="ARBA" id="ARBA00023136"/>
    </source>
</evidence>
<dbReference type="SMART" id="SM00239">
    <property type="entry name" value="C2"/>
    <property type="match status" value="1"/>
</dbReference>
<evidence type="ECO:0000256" key="6">
    <source>
        <dbReference type="ARBA" id="ARBA00022801"/>
    </source>
</evidence>
<dbReference type="GO" id="GO:0048015">
    <property type="term" value="P:phosphatidylinositol-mediated signaling"/>
    <property type="evidence" value="ECO:0007669"/>
    <property type="project" value="TreeGrafter"/>
</dbReference>
<dbReference type="GO" id="GO:0005516">
    <property type="term" value="F:calmodulin binding"/>
    <property type="evidence" value="ECO:0007669"/>
    <property type="project" value="TreeGrafter"/>
</dbReference>
<dbReference type="InterPro" id="IPR017946">
    <property type="entry name" value="PLC-like_Pdiesterase_TIM-brl"/>
</dbReference>
<feature type="domain" description="PI-PLC Y-box" evidence="21">
    <location>
        <begin position="572"/>
        <end position="688"/>
    </location>
</feature>
<evidence type="ECO:0000256" key="3">
    <source>
        <dbReference type="ARBA" id="ARBA00004496"/>
    </source>
</evidence>
<keyword evidence="6 15" id="KW-0378">Hydrolase</keyword>
<feature type="region of interest" description="Disordered" evidence="19">
    <location>
        <begin position="462"/>
        <end position="569"/>
    </location>
</feature>
<dbReference type="InterPro" id="IPR001192">
    <property type="entry name" value="PI-PLC_fam"/>
</dbReference>
<dbReference type="InterPro" id="IPR000909">
    <property type="entry name" value="PLipase_C_PInositol-sp_X_dom"/>
</dbReference>
<keyword evidence="7 17" id="KW-0106">Calcium</keyword>
<dbReference type="PROSITE" id="PS50004">
    <property type="entry name" value="C2"/>
    <property type="match status" value="1"/>
</dbReference>
<feature type="coiled-coil region" evidence="18">
    <location>
        <begin position="991"/>
        <end position="1025"/>
    </location>
</feature>
<evidence type="ECO:0000259" key="21">
    <source>
        <dbReference type="PROSITE" id="PS50008"/>
    </source>
</evidence>
<keyword evidence="10" id="KW-0472">Membrane</keyword>
<dbReference type="Pfam" id="PF22631">
    <property type="entry name" value="PLCB1-4-like_EFh"/>
    <property type="match status" value="1"/>
</dbReference>
<keyword evidence="12" id="KW-0539">Nucleus</keyword>
<keyword evidence="11 15" id="KW-0807">Transducer</keyword>
<feature type="binding site" evidence="17">
    <location>
        <position position="404"/>
    </location>
    <ligand>
        <name>Ca(2+)</name>
        <dbReference type="ChEBI" id="CHEBI:29108"/>
    </ligand>
</feature>
<dbReference type="Gene3D" id="2.60.40.150">
    <property type="entry name" value="C2 domain"/>
    <property type="match status" value="1"/>
</dbReference>
<dbReference type="Gene3D" id="3.20.20.190">
    <property type="entry name" value="Phosphatidylinositol (PI) phosphodiesterase"/>
    <property type="match status" value="1"/>
</dbReference>
<dbReference type="Gene3D" id="1.20.1230.10">
    <property type="entry name" value="Phospholipase C beta, distal C-terminal domain"/>
    <property type="match status" value="1"/>
</dbReference>
<evidence type="ECO:0000256" key="12">
    <source>
        <dbReference type="ARBA" id="ARBA00023242"/>
    </source>
</evidence>
<dbReference type="InterPro" id="IPR011992">
    <property type="entry name" value="EF-hand-dom_pair"/>
</dbReference>
<dbReference type="SUPFAM" id="SSF49562">
    <property type="entry name" value="C2 domain (Calcium/lipid-binding domain, CaLB)"/>
    <property type="match status" value="1"/>
</dbReference>
<dbReference type="CDD" id="cd13361">
    <property type="entry name" value="PH_PLC_beta"/>
    <property type="match status" value="1"/>
</dbReference>
<dbReference type="GO" id="GO:0046488">
    <property type="term" value="P:phosphatidylinositol metabolic process"/>
    <property type="evidence" value="ECO:0007669"/>
    <property type="project" value="TreeGrafter"/>
</dbReference>
<feature type="compositionally biased region" description="Polar residues" evidence="19">
    <location>
        <begin position="504"/>
        <end position="520"/>
    </location>
</feature>
<dbReference type="InterPro" id="IPR037862">
    <property type="entry name" value="PLC-beta_PH"/>
</dbReference>
<dbReference type="SUPFAM" id="SSF69989">
    <property type="entry name" value="C-terminal domain of PLC-beta"/>
    <property type="match status" value="1"/>
</dbReference>
<dbReference type="SMART" id="SM00148">
    <property type="entry name" value="PLCXc"/>
    <property type="match status" value="1"/>
</dbReference>
<dbReference type="Gene3D" id="1.10.238.10">
    <property type="entry name" value="EF-hand"/>
    <property type="match status" value="1"/>
</dbReference>
<feature type="region of interest" description="Disordered" evidence="19">
    <location>
        <begin position="869"/>
        <end position="909"/>
    </location>
</feature>
<dbReference type="Pfam" id="PF00387">
    <property type="entry name" value="PI-PLC-Y"/>
    <property type="match status" value="1"/>
</dbReference>
<feature type="active site" evidence="16">
    <location>
        <position position="370"/>
    </location>
</feature>